<dbReference type="Proteomes" id="UP000076420">
    <property type="component" value="Unassembled WGS sequence"/>
</dbReference>
<evidence type="ECO:0000313" key="3">
    <source>
        <dbReference type="Proteomes" id="UP000076420"/>
    </source>
</evidence>
<gene>
    <name evidence="2" type="primary">106070590</name>
</gene>
<evidence type="ECO:0008006" key="4">
    <source>
        <dbReference type="Google" id="ProtNLM"/>
    </source>
</evidence>
<protein>
    <recommendedName>
        <fullName evidence="4">Ig-like domain-containing protein</fullName>
    </recommendedName>
</protein>
<evidence type="ECO:0000256" key="1">
    <source>
        <dbReference type="SAM" id="SignalP"/>
    </source>
</evidence>
<organism evidence="2 3">
    <name type="scientific">Biomphalaria glabrata</name>
    <name type="common">Bloodfluke planorb</name>
    <name type="synonym">Freshwater snail</name>
    <dbReference type="NCBI Taxonomy" id="6526"/>
    <lineage>
        <taxon>Eukaryota</taxon>
        <taxon>Metazoa</taxon>
        <taxon>Spiralia</taxon>
        <taxon>Lophotrochozoa</taxon>
        <taxon>Mollusca</taxon>
        <taxon>Gastropoda</taxon>
        <taxon>Heterobranchia</taxon>
        <taxon>Euthyneura</taxon>
        <taxon>Panpulmonata</taxon>
        <taxon>Hygrophila</taxon>
        <taxon>Lymnaeoidea</taxon>
        <taxon>Planorbidae</taxon>
        <taxon>Biomphalaria</taxon>
    </lineage>
</organism>
<feature type="signal peptide" evidence="1">
    <location>
        <begin position="1"/>
        <end position="20"/>
    </location>
</feature>
<dbReference type="VEuPathDB" id="VectorBase:BGLB022485"/>
<proteinExistence type="predicted"/>
<dbReference type="AlphaFoldDB" id="A0A2C9KQS4"/>
<feature type="chain" id="PRO_5013242937" description="Ig-like domain-containing protein" evidence="1">
    <location>
        <begin position="21"/>
        <end position="177"/>
    </location>
</feature>
<keyword evidence="1" id="KW-0732">Signal</keyword>
<evidence type="ECO:0000313" key="2">
    <source>
        <dbReference type="EnsemblMetazoa" id="BGLB022485-PA"/>
    </source>
</evidence>
<accession>A0A2C9KQS4</accession>
<name>A0A2C9KQS4_BIOGL</name>
<dbReference type="InterPro" id="IPR013783">
    <property type="entry name" value="Ig-like_fold"/>
</dbReference>
<sequence length="177" mass="20575">MLAFFLVLYIGCFQVSEVSMSKCDDRHIQEQFFKPGQDLHMWCNHSNMGLSGRDNMQLKSFRLELQRSGASRSYKWIKSAEEDIHSFNITEDLPLGSVWKIETNRVASELLYKPSDTHVHLVVRHASPRDVGLYHCYIKAKRRVTESHDWSEYSGVSQPIYFSLIGQSIYENDYADC</sequence>
<dbReference type="VEuPathDB" id="VectorBase:BGLAX_049012"/>
<dbReference type="Gene3D" id="2.60.40.10">
    <property type="entry name" value="Immunoglobulins"/>
    <property type="match status" value="1"/>
</dbReference>
<dbReference type="EnsemblMetazoa" id="BGLB022485-RA">
    <property type="protein sequence ID" value="BGLB022485-PA"/>
    <property type="gene ID" value="BGLB022485"/>
</dbReference>
<reference evidence="2" key="1">
    <citation type="submission" date="2020-05" db="UniProtKB">
        <authorList>
            <consortium name="EnsemblMetazoa"/>
        </authorList>
    </citation>
    <scope>IDENTIFICATION</scope>
    <source>
        <strain evidence="2">BB02</strain>
    </source>
</reference>
<dbReference type="RefSeq" id="XP_013085983.2">
    <property type="nucleotide sequence ID" value="XM_013230529.2"/>
</dbReference>
<dbReference type="KEGG" id="bgt:106070590"/>